<dbReference type="Gene3D" id="3.60.15.10">
    <property type="entry name" value="Ribonuclease Z/Hydroxyacylglutathione hydrolase-like"/>
    <property type="match status" value="2"/>
</dbReference>
<dbReference type="Gene3D" id="1.10.10.10">
    <property type="entry name" value="Winged helix-like DNA-binding domain superfamily/Winged helix DNA-binding domain"/>
    <property type="match status" value="1"/>
</dbReference>
<dbReference type="Pfam" id="PF17778">
    <property type="entry name" value="WHD_BLACT"/>
    <property type="match status" value="1"/>
</dbReference>
<dbReference type="OrthoDB" id="17458at2759"/>
<dbReference type="PANTHER" id="PTHR23131">
    <property type="entry name" value="ENDORIBONUCLEASE LACTB2"/>
    <property type="match status" value="1"/>
</dbReference>
<reference evidence="2 3" key="1">
    <citation type="journal article" date="2018" name="Front. Microbiol.">
        <title>Prospects for Fungal Bioremediation of Acidic Radioactive Waste Sites: Characterization and Genome Sequence of Rhodotorula taiwanensis MD1149.</title>
        <authorList>
            <person name="Tkavc R."/>
            <person name="Matrosova V.Y."/>
            <person name="Grichenko O.E."/>
            <person name="Gostincar C."/>
            <person name="Volpe R.P."/>
            <person name="Klimenkova P."/>
            <person name="Gaidamakova E.K."/>
            <person name="Zhou C.E."/>
            <person name="Stewart B.J."/>
            <person name="Lyman M.G."/>
            <person name="Malfatti S.A."/>
            <person name="Rubinfeld B."/>
            <person name="Courtot M."/>
            <person name="Singh J."/>
            <person name="Dalgard C.L."/>
            <person name="Hamilton T."/>
            <person name="Frey K.G."/>
            <person name="Gunde-Cimerman N."/>
            <person name="Dugan L."/>
            <person name="Daly M.J."/>
        </authorList>
    </citation>
    <scope>NUCLEOTIDE SEQUENCE [LARGE SCALE GENOMIC DNA]</scope>
    <source>
        <strain evidence="2 3">MD1149</strain>
    </source>
</reference>
<name>A0A2S5BCD7_9BASI</name>
<gene>
    <name evidence="2" type="ORF">BMF94_2634</name>
</gene>
<evidence type="ECO:0000313" key="3">
    <source>
        <dbReference type="Proteomes" id="UP000237144"/>
    </source>
</evidence>
<feature type="domain" description="Metallo-beta-lactamase" evidence="1">
    <location>
        <begin position="32"/>
        <end position="308"/>
    </location>
</feature>
<organism evidence="2 3">
    <name type="scientific">Rhodotorula taiwanensis</name>
    <dbReference type="NCBI Taxonomy" id="741276"/>
    <lineage>
        <taxon>Eukaryota</taxon>
        <taxon>Fungi</taxon>
        <taxon>Dikarya</taxon>
        <taxon>Basidiomycota</taxon>
        <taxon>Pucciniomycotina</taxon>
        <taxon>Microbotryomycetes</taxon>
        <taxon>Sporidiobolales</taxon>
        <taxon>Sporidiobolaceae</taxon>
        <taxon>Rhodotorula</taxon>
    </lineage>
</organism>
<dbReference type="Proteomes" id="UP000237144">
    <property type="component" value="Unassembled WGS sequence"/>
</dbReference>
<dbReference type="SMART" id="SM00849">
    <property type="entry name" value="Lactamase_B"/>
    <property type="match status" value="1"/>
</dbReference>
<dbReference type="InterPro" id="IPR041516">
    <property type="entry name" value="LACTB2_WH"/>
</dbReference>
<evidence type="ECO:0000259" key="1">
    <source>
        <dbReference type="SMART" id="SM00849"/>
    </source>
</evidence>
<dbReference type="AlphaFoldDB" id="A0A2S5BCD7"/>
<accession>A0A2S5BCD7</accession>
<dbReference type="GO" id="GO:0044550">
    <property type="term" value="P:secondary metabolite biosynthetic process"/>
    <property type="evidence" value="ECO:0007669"/>
    <property type="project" value="TreeGrafter"/>
</dbReference>
<dbReference type="EMBL" id="PJQD01000025">
    <property type="protein sequence ID" value="POY74440.1"/>
    <property type="molecule type" value="Genomic_DNA"/>
</dbReference>
<dbReference type="STRING" id="741276.A0A2S5BCD7"/>
<sequence>MASLPELPAVSSLSKYVTRVLGQNPSKFTLQGTNSYLVHHPHSTRMILIDTTGPSSSGPLPAGSLSNYLASLRSVLVPSPSSAPNSAASGEASESRQRRRRYISDIILTHWHRDHTEAVNAVIGLLSELRREETERGGEPQTPPVKVWKFPCAAATSDRAWAGEKGRDDALENELGKLSDSAIEPAANGGPLCGPLEPGQRFQLSATESSSSAPEHVDDFVIDLQVVHTPGHTSDSVCLLLHETSTSASSAAARPIGVFTADTVLGHGTAVFASLSAYLTSLSSLVSVLEESESSTEACSPIPLFTGHGDVVHDGVSKIKEYRAHRVERERQVVEALRAANGPQTATELVHQIYGSTIPESLIPAATHGCLLHLAKLLEEGHVDRISKGDEEAAVAVEHEEMQIPPGWHDGWAVKVASL</sequence>
<keyword evidence="3" id="KW-1185">Reference proteome</keyword>
<dbReference type="InterPro" id="IPR036388">
    <property type="entry name" value="WH-like_DNA-bd_sf"/>
</dbReference>
<dbReference type="SUPFAM" id="SSF56281">
    <property type="entry name" value="Metallo-hydrolase/oxidoreductase"/>
    <property type="match status" value="1"/>
</dbReference>
<protein>
    <recommendedName>
        <fullName evidence="1">Metallo-beta-lactamase domain-containing protein</fullName>
    </recommendedName>
</protein>
<proteinExistence type="predicted"/>
<dbReference type="InterPro" id="IPR001279">
    <property type="entry name" value="Metallo-B-lactamas"/>
</dbReference>
<evidence type="ECO:0000313" key="2">
    <source>
        <dbReference type="EMBL" id="POY74440.1"/>
    </source>
</evidence>
<dbReference type="InterPro" id="IPR050662">
    <property type="entry name" value="Sec-metab_biosynth-thioest"/>
</dbReference>
<dbReference type="InterPro" id="IPR036866">
    <property type="entry name" value="RibonucZ/Hydroxyglut_hydro"/>
</dbReference>
<dbReference type="PANTHER" id="PTHR23131:SF0">
    <property type="entry name" value="ENDORIBONUCLEASE LACTB2"/>
    <property type="match status" value="1"/>
</dbReference>
<comment type="caution">
    <text evidence="2">The sequence shown here is derived from an EMBL/GenBank/DDBJ whole genome shotgun (WGS) entry which is preliminary data.</text>
</comment>